<evidence type="ECO:0000313" key="3">
    <source>
        <dbReference type="Proteomes" id="UP000299102"/>
    </source>
</evidence>
<name>A0A4C1SB10_EUMVA</name>
<reference evidence="2 3" key="1">
    <citation type="journal article" date="2019" name="Commun. Biol.">
        <title>The bagworm genome reveals a unique fibroin gene that provides high tensile strength.</title>
        <authorList>
            <person name="Kono N."/>
            <person name="Nakamura H."/>
            <person name="Ohtoshi R."/>
            <person name="Tomita M."/>
            <person name="Numata K."/>
            <person name="Arakawa K."/>
        </authorList>
    </citation>
    <scope>NUCLEOTIDE SEQUENCE [LARGE SCALE GENOMIC DNA]</scope>
</reference>
<organism evidence="2 3">
    <name type="scientific">Eumeta variegata</name>
    <name type="common">Bagworm moth</name>
    <name type="synonym">Eumeta japonica</name>
    <dbReference type="NCBI Taxonomy" id="151549"/>
    <lineage>
        <taxon>Eukaryota</taxon>
        <taxon>Metazoa</taxon>
        <taxon>Ecdysozoa</taxon>
        <taxon>Arthropoda</taxon>
        <taxon>Hexapoda</taxon>
        <taxon>Insecta</taxon>
        <taxon>Pterygota</taxon>
        <taxon>Neoptera</taxon>
        <taxon>Endopterygota</taxon>
        <taxon>Lepidoptera</taxon>
        <taxon>Glossata</taxon>
        <taxon>Ditrysia</taxon>
        <taxon>Tineoidea</taxon>
        <taxon>Psychidae</taxon>
        <taxon>Oiketicinae</taxon>
        <taxon>Eumeta</taxon>
    </lineage>
</organism>
<dbReference type="AlphaFoldDB" id="A0A4C1SB10"/>
<evidence type="ECO:0000256" key="1">
    <source>
        <dbReference type="SAM" id="MobiDB-lite"/>
    </source>
</evidence>
<accession>A0A4C1SB10</accession>
<proteinExistence type="predicted"/>
<dbReference type="EMBL" id="BGZK01003196">
    <property type="protein sequence ID" value="GBO98576.1"/>
    <property type="molecule type" value="Genomic_DNA"/>
</dbReference>
<feature type="region of interest" description="Disordered" evidence="1">
    <location>
        <begin position="24"/>
        <end position="104"/>
    </location>
</feature>
<keyword evidence="3" id="KW-1185">Reference proteome</keyword>
<feature type="compositionally biased region" description="Basic and acidic residues" evidence="1">
    <location>
        <begin position="92"/>
        <end position="104"/>
    </location>
</feature>
<dbReference type="Proteomes" id="UP000299102">
    <property type="component" value="Unassembled WGS sequence"/>
</dbReference>
<feature type="compositionally biased region" description="Basic and acidic residues" evidence="1">
    <location>
        <begin position="54"/>
        <end position="63"/>
    </location>
</feature>
<gene>
    <name evidence="2" type="ORF">EVAR_100880_1</name>
</gene>
<protein>
    <submittedName>
        <fullName evidence="2">Uncharacterized protein</fullName>
    </submittedName>
</protein>
<sequence length="104" mass="11767">MEALSRSYEIYIIKLKRKDKRIHERKITSGRTPGGRVQLRDFDTKFAPSVRPPRRIDRGRRGTSESQTMGGNFCAVNTPHAEYEISPVGGHSDSEHGARARDSK</sequence>
<evidence type="ECO:0000313" key="2">
    <source>
        <dbReference type="EMBL" id="GBO98576.1"/>
    </source>
</evidence>
<comment type="caution">
    <text evidence="2">The sequence shown here is derived from an EMBL/GenBank/DDBJ whole genome shotgun (WGS) entry which is preliminary data.</text>
</comment>